<dbReference type="GO" id="GO:0008615">
    <property type="term" value="P:pyridoxine biosynthetic process"/>
    <property type="evidence" value="ECO:0007669"/>
    <property type="project" value="UniProtKB-UniRule"/>
</dbReference>
<dbReference type="GO" id="GO:0010181">
    <property type="term" value="F:FMN binding"/>
    <property type="evidence" value="ECO:0007669"/>
    <property type="project" value="UniProtKB-UniRule"/>
</dbReference>
<evidence type="ECO:0000256" key="2">
    <source>
        <dbReference type="ARBA" id="ARBA00022643"/>
    </source>
</evidence>
<organism evidence="7 8">
    <name type="scientific">Aquimarina mytili</name>
    <dbReference type="NCBI Taxonomy" id="874423"/>
    <lineage>
        <taxon>Bacteria</taxon>
        <taxon>Pseudomonadati</taxon>
        <taxon>Bacteroidota</taxon>
        <taxon>Flavobacteriia</taxon>
        <taxon>Flavobacteriales</taxon>
        <taxon>Flavobacteriaceae</taxon>
        <taxon>Aquimarina</taxon>
    </lineage>
</organism>
<evidence type="ECO:0000256" key="5">
    <source>
        <dbReference type="PIRSR" id="PIRSR000190-2"/>
    </source>
</evidence>
<comment type="cofactor">
    <cofactor evidence="5">
        <name>FMN</name>
        <dbReference type="ChEBI" id="CHEBI:58210"/>
    </cofactor>
    <text evidence="5">Binds 1 FMN per subunit.</text>
</comment>
<proteinExistence type="predicted"/>
<dbReference type="InterPro" id="IPR000659">
    <property type="entry name" value="Pyridox_Oxase"/>
</dbReference>
<comment type="caution">
    <text evidence="7">The sequence shown here is derived from an EMBL/GenBank/DDBJ whole genome shotgun (WGS) entry which is preliminary data.</text>
</comment>
<dbReference type="Gene3D" id="2.30.110.10">
    <property type="entry name" value="Electron Transport, Fmn-binding Protein, Chain A"/>
    <property type="match status" value="1"/>
</dbReference>
<dbReference type="EMBL" id="JAERQJ010000001">
    <property type="protein sequence ID" value="MBL0682062.1"/>
    <property type="molecule type" value="Genomic_DNA"/>
</dbReference>
<dbReference type="NCBIfam" id="NF004231">
    <property type="entry name" value="PRK05679.1"/>
    <property type="match status" value="1"/>
</dbReference>
<protein>
    <recommendedName>
        <fullName evidence="4">Pyridoxamine 5'-phosphate oxidase</fullName>
        <ecNumber evidence="4">1.4.3.5</ecNumber>
    </recommendedName>
</protein>
<dbReference type="GO" id="GO:0004733">
    <property type="term" value="F:pyridoxamine phosphate oxidase activity"/>
    <property type="evidence" value="ECO:0007669"/>
    <property type="project" value="UniProtKB-UniRule"/>
</dbReference>
<keyword evidence="3 7" id="KW-0560">Oxidoreductase</keyword>
<dbReference type="PANTHER" id="PTHR10851:SF0">
    <property type="entry name" value="PYRIDOXINE-5'-PHOSPHATE OXIDASE"/>
    <property type="match status" value="1"/>
</dbReference>
<evidence type="ECO:0000313" key="7">
    <source>
        <dbReference type="EMBL" id="MBL0682062.1"/>
    </source>
</evidence>
<feature type="domain" description="Pyridoxamine 5'-phosphate oxidase N-terminal" evidence="6">
    <location>
        <begin position="29"/>
        <end position="143"/>
    </location>
</feature>
<accession>A0A937D7T7</accession>
<evidence type="ECO:0000259" key="6">
    <source>
        <dbReference type="Pfam" id="PF01243"/>
    </source>
</evidence>
<dbReference type="Proteomes" id="UP000651057">
    <property type="component" value="Unassembled WGS sequence"/>
</dbReference>
<evidence type="ECO:0000256" key="1">
    <source>
        <dbReference type="ARBA" id="ARBA00022630"/>
    </source>
</evidence>
<dbReference type="RefSeq" id="WP_201916067.1">
    <property type="nucleotide sequence ID" value="NZ_BAABAX010000001.1"/>
</dbReference>
<evidence type="ECO:0000313" key="8">
    <source>
        <dbReference type="Proteomes" id="UP000651057"/>
    </source>
</evidence>
<dbReference type="InterPro" id="IPR011576">
    <property type="entry name" value="Pyridox_Oxase_N"/>
</dbReference>
<evidence type="ECO:0000256" key="3">
    <source>
        <dbReference type="ARBA" id="ARBA00023002"/>
    </source>
</evidence>
<dbReference type="SUPFAM" id="SSF50475">
    <property type="entry name" value="FMN-binding split barrel"/>
    <property type="match status" value="1"/>
</dbReference>
<dbReference type="PIRSF" id="PIRSF000190">
    <property type="entry name" value="Pyd_amn-ph_oxd"/>
    <property type="match status" value="1"/>
</dbReference>
<dbReference type="Pfam" id="PF01243">
    <property type="entry name" value="PNPOx_N"/>
    <property type="match status" value="1"/>
</dbReference>
<dbReference type="NCBIfam" id="TIGR00558">
    <property type="entry name" value="pdxH"/>
    <property type="match status" value="1"/>
</dbReference>
<dbReference type="InterPro" id="IPR012349">
    <property type="entry name" value="Split_barrel_FMN-bd"/>
</dbReference>
<feature type="binding site" evidence="5">
    <location>
        <begin position="47"/>
        <end position="52"/>
    </location>
    <ligand>
        <name>FMN</name>
        <dbReference type="ChEBI" id="CHEBI:58210"/>
    </ligand>
</feature>
<dbReference type="EC" id="1.4.3.5" evidence="4"/>
<evidence type="ECO:0000256" key="4">
    <source>
        <dbReference type="NCBIfam" id="TIGR00558"/>
    </source>
</evidence>
<gene>
    <name evidence="7" type="primary">pdxH</name>
    <name evidence="7" type="ORF">JJQ60_00895</name>
</gene>
<reference evidence="7" key="1">
    <citation type="submission" date="2021-01" db="EMBL/GenBank/DDBJ databases">
        <authorList>
            <person name="Zhong Y.L."/>
        </authorList>
    </citation>
    <scope>NUCLEOTIDE SEQUENCE</scope>
    <source>
        <strain evidence="7">KCTC 23302</strain>
    </source>
</reference>
<dbReference type="PANTHER" id="PTHR10851">
    <property type="entry name" value="PYRIDOXINE-5-PHOSPHATE OXIDASE"/>
    <property type="match status" value="1"/>
</dbReference>
<feature type="binding site" evidence="5">
    <location>
        <begin position="62"/>
        <end position="63"/>
    </location>
    <ligand>
        <name>FMN</name>
        <dbReference type="ChEBI" id="CHEBI:58210"/>
    </ligand>
</feature>
<name>A0A937D7T7_9FLAO</name>
<keyword evidence="2 5" id="KW-0288">FMN</keyword>
<keyword evidence="8" id="KW-1185">Reference proteome</keyword>
<sequence>MMSISSDHNPIQHFQKWFHEVDIAHPEIETNTMFLSTIGIDGFPKSRIVLLKRFTWEGFIFFTNYKSEKGKAITANNNVSISFNWAPAKRKVLITGKASKISENLSEGYFESRPEGSKLGAWVSKQSEVITSREILNTRLKHYEAKFKNKSIPKPKYWGGYIIKPKRMEFIEHDLSTGFSHFIRYTIQQNYSWERKESYLNL</sequence>
<feature type="binding site" evidence="5">
    <location>
        <begin position="126"/>
        <end position="127"/>
    </location>
    <ligand>
        <name>FMN</name>
        <dbReference type="ChEBI" id="CHEBI:58210"/>
    </ligand>
</feature>
<keyword evidence="1" id="KW-0285">Flavoprotein</keyword>
<feature type="binding site" evidence="5">
    <location>
        <position position="69"/>
    </location>
    <ligand>
        <name>FMN</name>
        <dbReference type="ChEBI" id="CHEBI:58210"/>
    </ligand>
</feature>
<dbReference type="AlphaFoldDB" id="A0A937D7T7"/>